<proteinExistence type="predicted"/>
<comment type="caution">
    <text evidence="1">The sequence shown here is derived from an EMBL/GenBank/DDBJ whole genome shotgun (WGS) entry which is preliminary data.</text>
</comment>
<accession>A0A0F9DX80</accession>
<dbReference type="AlphaFoldDB" id="A0A0F9DX80"/>
<organism evidence="1">
    <name type="scientific">marine sediment metagenome</name>
    <dbReference type="NCBI Taxonomy" id="412755"/>
    <lineage>
        <taxon>unclassified sequences</taxon>
        <taxon>metagenomes</taxon>
        <taxon>ecological metagenomes</taxon>
    </lineage>
</organism>
<name>A0A0F9DX80_9ZZZZ</name>
<protein>
    <submittedName>
        <fullName evidence="1">Uncharacterized protein</fullName>
    </submittedName>
</protein>
<gene>
    <name evidence="1" type="ORF">LCGC14_2144930</name>
</gene>
<sequence length="123" mass="13272">MSMTEVLFDITVDATGDSVDTSTREVFGWLEKFVYAKDDFANGVDLVLSMQDTPSGVAETIVTYTNINASTVNYPVVDRVDTAGSAETAQPTRHFLVGKPRIVTDEGGVSTSGKVILYIENAE</sequence>
<reference evidence="1" key="1">
    <citation type="journal article" date="2015" name="Nature">
        <title>Complex archaea that bridge the gap between prokaryotes and eukaryotes.</title>
        <authorList>
            <person name="Spang A."/>
            <person name="Saw J.H."/>
            <person name="Jorgensen S.L."/>
            <person name="Zaremba-Niedzwiedzka K."/>
            <person name="Martijn J."/>
            <person name="Lind A.E."/>
            <person name="van Eijk R."/>
            <person name="Schleper C."/>
            <person name="Guy L."/>
            <person name="Ettema T.J."/>
        </authorList>
    </citation>
    <scope>NUCLEOTIDE SEQUENCE</scope>
</reference>
<evidence type="ECO:0000313" key="1">
    <source>
        <dbReference type="EMBL" id="KKL66443.1"/>
    </source>
</evidence>
<dbReference type="EMBL" id="LAZR01027200">
    <property type="protein sequence ID" value="KKL66443.1"/>
    <property type="molecule type" value="Genomic_DNA"/>
</dbReference>